<feature type="repeat" description="TPR" evidence="3">
    <location>
        <begin position="66"/>
        <end position="99"/>
    </location>
</feature>
<dbReference type="PROSITE" id="PS50005">
    <property type="entry name" value="TPR"/>
    <property type="match status" value="5"/>
</dbReference>
<dbReference type="PROSITE" id="PS50293">
    <property type="entry name" value="TPR_REGION"/>
    <property type="match status" value="1"/>
</dbReference>
<dbReference type="SUPFAM" id="SSF48452">
    <property type="entry name" value="TPR-like"/>
    <property type="match status" value="2"/>
</dbReference>
<dbReference type="Pfam" id="PF14559">
    <property type="entry name" value="TPR_19"/>
    <property type="match status" value="1"/>
</dbReference>
<dbReference type="EMBL" id="CAJNOK010023638">
    <property type="protein sequence ID" value="CAF1365446.1"/>
    <property type="molecule type" value="Genomic_DNA"/>
</dbReference>
<evidence type="ECO:0000256" key="3">
    <source>
        <dbReference type="PROSITE-ProRule" id="PRU00339"/>
    </source>
</evidence>
<organism evidence="5 7">
    <name type="scientific">Didymodactylos carnosus</name>
    <dbReference type="NCBI Taxonomy" id="1234261"/>
    <lineage>
        <taxon>Eukaryota</taxon>
        <taxon>Metazoa</taxon>
        <taxon>Spiralia</taxon>
        <taxon>Gnathifera</taxon>
        <taxon>Rotifera</taxon>
        <taxon>Eurotatoria</taxon>
        <taxon>Bdelloidea</taxon>
        <taxon>Philodinida</taxon>
        <taxon>Philodinidae</taxon>
        <taxon>Didymodactylos</taxon>
    </lineage>
</organism>
<sequence length="506" mass="57306">MTEILVETPLAKPNDGRKNEPITISEDRQQNAAAFLVSGRTHAHRGNYSEALADLQHVTHLEPANHEAFYYLGLVYFRLGEYKSAMQNLKSAIEKASTVSTLNVNRYYCQYAYVCQMDGQFKEAITYYSKFIKKVSGEEQCAGLLNRGLCYEHMNQYEKALSDFDRVVSLNSSNQKSYSYFCRGRVKAQLGDRTSAEEDFNLAVSHSSSSLRFVQGLTNNELHQHEQSIENYTHAIQNNQHVADSYFRRGVSYAVLGKHSEAIEDYTSAIRVDKKHHRAYFRRGLSNVELGRLEDALRDYTTAINLAKYNKDVYLMRAQLYLQLKRVDEARKDFKEAAFWEQNGIDDEEDAITPTPDDKEMYIDPKSPCGILLSGIEKQNTGDNVGAMLSFNQLLDVDLDTLRKELAQLNAKDSRRFHYSVGKTVLTTVEKHQIAMKNFAHNPNLTMFYASVLIQLEEFFIGCKAAASGKVKAVEGRLGQVAEVMNLVGQVISVIPVVPAPSINYK</sequence>
<evidence type="ECO:0000256" key="1">
    <source>
        <dbReference type="ARBA" id="ARBA00022737"/>
    </source>
</evidence>
<name>A0A8S2F6J6_9BILA</name>
<evidence type="ECO:0000256" key="2">
    <source>
        <dbReference type="ARBA" id="ARBA00022803"/>
    </source>
</evidence>
<evidence type="ECO:0008006" key="8">
    <source>
        <dbReference type="Google" id="ProtNLM"/>
    </source>
</evidence>
<feature type="non-terminal residue" evidence="5">
    <location>
        <position position="506"/>
    </location>
</feature>
<dbReference type="InterPro" id="IPR019734">
    <property type="entry name" value="TPR_rpt"/>
</dbReference>
<comment type="caution">
    <text evidence="5">The sequence shown here is derived from an EMBL/GenBank/DDBJ whole genome shotgun (WGS) entry which is preliminary data.</text>
</comment>
<gene>
    <name evidence="5" type="ORF">OVA965_LOCUS31430</name>
    <name evidence="6" type="ORF">TMI583_LOCUS32256</name>
</gene>
<keyword evidence="1" id="KW-0677">Repeat</keyword>
<dbReference type="SMART" id="SM00028">
    <property type="entry name" value="TPR"/>
    <property type="match status" value="8"/>
</dbReference>
<dbReference type="InterPro" id="IPR011990">
    <property type="entry name" value="TPR-like_helical_dom_sf"/>
</dbReference>
<evidence type="ECO:0000256" key="4">
    <source>
        <dbReference type="SAM" id="MobiDB-lite"/>
    </source>
</evidence>
<evidence type="ECO:0000313" key="5">
    <source>
        <dbReference type="EMBL" id="CAF1365446.1"/>
    </source>
</evidence>
<dbReference type="Proteomes" id="UP000682733">
    <property type="component" value="Unassembled WGS sequence"/>
</dbReference>
<proteinExistence type="predicted"/>
<feature type="repeat" description="TPR" evidence="3">
    <location>
        <begin position="243"/>
        <end position="276"/>
    </location>
</feature>
<dbReference type="Proteomes" id="UP000677228">
    <property type="component" value="Unassembled WGS sequence"/>
</dbReference>
<dbReference type="Gene3D" id="1.25.40.10">
    <property type="entry name" value="Tetratricopeptide repeat domain"/>
    <property type="match status" value="4"/>
</dbReference>
<feature type="repeat" description="TPR" evidence="3">
    <location>
        <begin position="141"/>
        <end position="174"/>
    </location>
</feature>
<dbReference type="InterPro" id="IPR050498">
    <property type="entry name" value="Ycf3"/>
</dbReference>
<accession>A0A8S2F6J6</accession>
<protein>
    <recommendedName>
        <fullName evidence="8">Tetratricopeptide repeat protein</fullName>
    </recommendedName>
</protein>
<dbReference type="PANTHER" id="PTHR44858:SF1">
    <property type="entry name" value="UDP-N-ACETYLGLUCOSAMINE--PEPTIDE N-ACETYLGLUCOSAMINYLTRANSFERASE SPINDLY-RELATED"/>
    <property type="match status" value="1"/>
</dbReference>
<feature type="region of interest" description="Disordered" evidence="4">
    <location>
        <begin position="1"/>
        <end position="21"/>
    </location>
</feature>
<dbReference type="Pfam" id="PF00515">
    <property type="entry name" value="TPR_1"/>
    <property type="match status" value="2"/>
</dbReference>
<dbReference type="Pfam" id="PF13414">
    <property type="entry name" value="TPR_11"/>
    <property type="match status" value="1"/>
</dbReference>
<reference evidence="5" key="1">
    <citation type="submission" date="2021-02" db="EMBL/GenBank/DDBJ databases">
        <authorList>
            <person name="Nowell W R."/>
        </authorList>
    </citation>
    <scope>NUCLEOTIDE SEQUENCE</scope>
</reference>
<feature type="repeat" description="TPR" evidence="3">
    <location>
        <begin position="277"/>
        <end position="310"/>
    </location>
</feature>
<feature type="repeat" description="TPR" evidence="3">
    <location>
        <begin position="32"/>
        <end position="65"/>
    </location>
</feature>
<evidence type="ECO:0000313" key="6">
    <source>
        <dbReference type="EMBL" id="CAF4174988.1"/>
    </source>
</evidence>
<keyword evidence="2 3" id="KW-0802">TPR repeat</keyword>
<dbReference type="EMBL" id="CAJOBA010045291">
    <property type="protein sequence ID" value="CAF4174988.1"/>
    <property type="molecule type" value="Genomic_DNA"/>
</dbReference>
<dbReference type="PANTHER" id="PTHR44858">
    <property type="entry name" value="TETRATRICOPEPTIDE REPEAT PROTEIN 6"/>
    <property type="match status" value="1"/>
</dbReference>
<evidence type="ECO:0000313" key="7">
    <source>
        <dbReference type="Proteomes" id="UP000677228"/>
    </source>
</evidence>
<dbReference type="AlphaFoldDB" id="A0A8S2F6J6"/>